<evidence type="ECO:0000256" key="13">
    <source>
        <dbReference type="ARBA" id="ARBA00042163"/>
    </source>
</evidence>
<dbReference type="InterPro" id="IPR050924">
    <property type="entry name" value="Peroxiredoxin_BCP/PrxQ"/>
</dbReference>
<dbReference type="GO" id="GO:0009543">
    <property type="term" value="C:chloroplast thylakoid lumen"/>
    <property type="evidence" value="ECO:0007669"/>
    <property type="project" value="UniProtKB-SubCell"/>
</dbReference>
<keyword evidence="19" id="KW-1185">Reference proteome</keyword>
<feature type="compositionally biased region" description="Low complexity" evidence="16">
    <location>
        <begin position="16"/>
        <end position="35"/>
    </location>
</feature>
<evidence type="ECO:0000313" key="18">
    <source>
        <dbReference type="EMBL" id="PSC71451.1"/>
    </source>
</evidence>
<keyword evidence="10" id="KW-0676">Redox-active center</keyword>
<comment type="caution">
    <text evidence="18">The sequence shown here is derived from an EMBL/GenBank/DDBJ whole genome shotgun (WGS) entry which is preliminary data.</text>
</comment>
<keyword evidence="7" id="KW-0560">Oxidoreductase</keyword>
<gene>
    <name evidence="18" type="ORF">C2E20_5134</name>
</gene>
<protein>
    <recommendedName>
        <fullName evidence="4">thioredoxin-dependent peroxiredoxin</fullName>
        <ecNumber evidence="4">1.11.1.24</ecNumber>
    </recommendedName>
    <alternativeName>
        <fullName evidence="15">Nuclear thiol peroxidase</fullName>
    </alternativeName>
    <alternativeName>
        <fullName evidence="11">Thioredoxin peroxidase</fullName>
    </alternativeName>
    <alternativeName>
        <fullName evidence="13">Thioredoxin-dependent peroxiredoxin Q</fullName>
    </alternativeName>
</protein>
<feature type="domain" description="Thioredoxin" evidence="17">
    <location>
        <begin position="35"/>
        <end position="183"/>
    </location>
</feature>
<dbReference type="OrthoDB" id="338622at2759"/>
<dbReference type="GO" id="GO:0034599">
    <property type="term" value="P:cellular response to oxidative stress"/>
    <property type="evidence" value="ECO:0007669"/>
    <property type="project" value="TreeGrafter"/>
</dbReference>
<dbReference type="InterPro" id="IPR000866">
    <property type="entry name" value="AhpC/TSA"/>
</dbReference>
<dbReference type="GO" id="GO:0045454">
    <property type="term" value="P:cell redox homeostasis"/>
    <property type="evidence" value="ECO:0007669"/>
    <property type="project" value="TreeGrafter"/>
</dbReference>
<evidence type="ECO:0000259" key="17">
    <source>
        <dbReference type="PROSITE" id="PS51352"/>
    </source>
</evidence>
<evidence type="ECO:0000256" key="2">
    <source>
        <dbReference type="ARBA" id="ARBA00004456"/>
    </source>
</evidence>
<dbReference type="PANTHER" id="PTHR42801:SF23">
    <property type="entry name" value="PEROXIREDOXIN DOT5"/>
    <property type="match status" value="1"/>
</dbReference>
<evidence type="ECO:0000256" key="11">
    <source>
        <dbReference type="ARBA" id="ARBA00032824"/>
    </source>
</evidence>
<dbReference type="CDD" id="cd03017">
    <property type="entry name" value="PRX_BCP"/>
    <property type="match status" value="1"/>
</dbReference>
<keyword evidence="6" id="KW-0049">Antioxidant</keyword>
<dbReference type="PANTHER" id="PTHR42801">
    <property type="entry name" value="THIOREDOXIN-DEPENDENT PEROXIDE REDUCTASE"/>
    <property type="match status" value="1"/>
</dbReference>
<evidence type="ECO:0000256" key="10">
    <source>
        <dbReference type="ARBA" id="ARBA00023284"/>
    </source>
</evidence>
<evidence type="ECO:0000313" key="19">
    <source>
        <dbReference type="Proteomes" id="UP000239649"/>
    </source>
</evidence>
<comment type="subunit">
    <text evidence="3">Monomer.</text>
</comment>
<dbReference type="InterPro" id="IPR013766">
    <property type="entry name" value="Thioredoxin_domain"/>
</dbReference>
<dbReference type="FunFam" id="3.40.30.10:FF:000157">
    <property type="entry name" value="DOT5p Nuclear thiol peroxidase"/>
    <property type="match status" value="1"/>
</dbReference>
<evidence type="ECO:0000256" key="15">
    <source>
        <dbReference type="ARBA" id="ARBA00077538"/>
    </source>
</evidence>
<dbReference type="PROSITE" id="PS51352">
    <property type="entry name" value="THIOREDOXIN_2"/>
    <property type="match status" value="1"/>
</dbReference>
<dbReference type="Gene3D" id="3.40.30.10">
    <property type="entry name" value="Glutaredoxin"/>
    <property type="match status" value="1"/>
</dbReference>
<dbReference type="AlphaFoldDB" id="A0A2P6VBL3"/>
<dbReference type="EMBL" id="LHPF02000014">
    <property type="protein sequence ID" value="PSC71451.1"/>
    <property type="molecule type" value="Genomic_DNA"/>
</dbReference>
<evidence type="ECO:0000256" key="12">
    <source>
        <dbReference type="ARBA" id="ARBA00038489"/>
    </source>
</evidence>
<evidence type="ECO:0000256" key="4">
    <source>
        <dbReference type="ARBA" id="ARBA00013017"/>
    </source>
</evidence>
<dbReference type="InterPro" id="IPR036249">
    <property type="entry name" value="Thioredoxin-like_sf"/>
</dbReference>
<organism evidence="18 19">
    <name type="scientific">Micractinium conductrix</name>
    <dbReference type="NCBI Taxonomy" id="554055"/>
    <lineage>
        <taxon>Eukaryota</taxon>
        <taxon>Viridiplantae</taxon>
        <taxon>Chlorophyta</taxon>
        <taxon>core chlorophytes</taxon>
        <taxon>Trebouxiophyceae</taxon>
        <taxon>Chlorellales</taxon>
        <taxon>Chlorellaceae</taxon>
        <taxon>Chlorella clade</taxon>
        <taxon>Micractinium</taxon>
    </lineage>
</organism>
<comment type="similarity">
    <text evidence="12">Belongs to the peroxiredoxin family. BCP/PrxQ subfamily.</text>
</comment>
<comment type="catalytic activity">
    <reaction evidence="14">
        <text>a hydroperoxide + [thioredoxin]-dithiol = an alcohol + [thioredoxin]-disulfide + H2O</text>
        <dbReference type="Rhea" id="RHEA:62620"/>
        <dbReference type="Rhea" id="RHEA-COMP:10698"/>
        <dbReference type="Rhea" id="RHEA-COMP:10700"/>
        <dbReference type="ChEBI" id="CHEBI:15377"/>
        <dbReference type="ChEBI" id="CHEBI:29950"/>
        <dbReference type="ChEBI" id="CHEBI:30879"/>
        <dbReference type="ChEBI" id="CHEBI:35924"/>
        <dbReference type="ChEBI" id="CHEBI:50058"/>
        <dbReference type="EC" id="1.11.1.24"/>
    </reaction>
</comment>
<keyword evidence="9" id="KW-0539">Nucleus</keyword>
<keyword evidence="5 18" id="KW-0575">Peroxidase</keyword>
<evidence type="ECO:0000256" key="7">
    <source>
        <dbReference type="ARBA" id="ARBA00023002"/>
    </source>
</evidence>
<name>A0A2P6VBL3_9CHLO</name>
<accession>A0A2P6VBL3</accession>
<evidence type="ECO:0000256" key="6">
    <source>
        <dbReference type="ARBA" id="ARBA00022862"/>
    </source>
</evidence>
<feature type="region of interest" description="Disordered" evidence="16">
    <location>
        <begin position="1"/>
        <end position="35"/>
    </location>
</feature>
<dbReference type="GO" id="GO:0005634">
    <property type="term" value="C:nucleus"/>
    <property type="evidence" value="ECO:0007669"/>
    <property type="project" value="UniProtKB-SubCell"/>
</dbReference>
<evidence type="ECO:0000256" key="8">
    <source>
        <dbReference type="ARBA" id="ARBA00023157"/>
    </source>
</evidence>
<evidence type="ECO:0000256" key="1">
    <source>
        <dbReference type="ARBA" id="ARBA00004123"/>
    </source>
</evidence>
<dbReference type="GO" id="GO:0008379">
    <property type="term" value="F:thioredoxin peroxidase activity"/>
    <property type="evidence" value="ECO:0007669"/>
    <property type="project" value="TreeGrafter"/>
</dbReference>
<comment type="subcellular location">
    <subcellularLocation>
        <location evidence="1">Nucleus</location>
    </subcellularLocation>
    <subcellularLocation>
        <location evidence="2">Plastid</location>
        <location evidence="2">Chloroplast thylakoid lumen</location>
    </subcellularLocation>
</comment>
<evidence type="ECO:0000256" key="3">
    <source>
        <dbReference type="ARBA" id="ARBA00011245"/>
    </source>
</evidence>
<sequence>MAPKRKSTGKKDDPSPAEAAPAAAPAPKKAKAAPLAVGDMVPADAELTREDEEVVTLGNLVKDRGIVIFMYPRANTGGCTKQACGFKDHAADLEAAGFDVYGMSFDKPKSQINWKNKYSLPYHLLTDAEGTLIKALGALKPPKSVLRSHVVVAKGGKLLDVRNGVSPGDSFAQAAAFCAQNKQA</sequence>
<dbReference type="Proteomes" id="UP000239649">
    <property type="component" value="Unassembled WGS sequence"/>
</dbReference>
<evidence type="ECO:0000256" key="9">
    <source>
        <dbReference type="ARBA" id="ARBA00023242"/>
    </source>
</evidence>
<dbReference type="STRING" id="554055.A0A2P6VBL3"/>
<proteinExistence type="inferred from homology"/>
<evidence type="ECO:0000256" key="5">
    <source>
        <dbReference type="ARBA" id="ARBA00022559"/>
    </source>
</evidence>
<evidence type="ECO:0000256" key="16">
    <source>
        <dbReference type="SAM" id="MobiDB-lite"/>
    </source>
</evidence>
<dbReference type="Pfam" id="PF00578">
    <property type="entry name" value="AhpC-TSA"/>
    <property type="match status" value="1"/>
</dbReference>
<dbReference type="SUPFAM" id="SSF52833">
    <property type="entry name" value="Thioredoxin-like"/>
    <property type="match status" value="1"/>
</dbReference>
<reference evidence="18 19" key="1">
    <citation type="journal article" date="2018" name="Plant J.">
        <title>Genome sequences of Chlorella sorokiniana UTEX 1602 and Micractinium conductrix SAG 241.80: implications to maltose excretion by a green alga.</title>
        <authorList>
            <person name="Arriola M.B."/>
            <person name="Velmurugan N."/>
            <person name="Zhang Y."/>
            <person name="Plunkett M.H."/>
            <person name="Hondzo H."/>
            <person name="Barney B.M."/>
        </authorList>
    </citation>
    <scope>NUCLEOTIDE SEQUENCE [LARGE SCALE GENOMIC DNA]</scope>
    <source>
        <strain evidence="18 19">SAG 241.80</strain>
    </source>
</reference>
<keyword evidence="8" id="KW-1015">Disulfide bond</keyword>
<evidence type="ECO:0000256" key="14">
    <source>
        <dbReference type="ARBA" id="ARBA00049091"/>
    </source>
</evidence>
<dbReference type="EC" id="1.11.1.24" evidence="4"/>